<dbReference type="SMART" id="SM00249">
    <property type="entry name" value="PHD"/>
    <property type="match status" value="1"/>
</dbReference>
<keyword evidence="1" id="KW-0479">Metal-binding</keyword>
<protein>
    <recommendedName>
        <fullName evidence="11">PHD and RING finger domain-containing protein</fullName>
    </recommendedName>
</protein>
<dbReference type="SUPFAM" id="SSF57903">
    <property type="entry name" value="FYVE/PHD zinc finger"/>
    <property type="match status" value="1"/>
</dbReference>
<keyword evidence="10" id="KW-1185">Reference proteome</keyword>
<dbReference type="Pfam" id="PF13639">
    <property type="entry name" value="zf-RING_2"/>
    <property type="match status" value="1"/>
</dbReference>
<dbReference type="PANTHER" id="PTHR12618:SF20">
    <property type="entry name" value="PHD AND RING FINGER DOMAIN-CONTAINING PROTEIN 1"/>
    <property type="match status" value="1"/>
</dbReference>
<dbReference type="SMART" id="SM00184">
    <property type="entry name" value="RING"/>
    <property type="match status" value="1"/>
</dbReference>
<dbReference type="InterPro" id="IPR001965">
    <property type="entry name" value="Znf_PHD"/>
</dbReference>
<sequence>MSSATYLDKLLVDLHHDDCPVCVEKFLALPDTPEEVIDESSAPGIALLPCGHAYHNQCLKQWLGQANSCPVCRTKFNLVERLEKVGDILTSTYEVSDKEQVADFDAAAWLEENPEEVEIEELEDHNCHVCENEDTQDIVILCDGCEACYHPICVGLEEIPAGDWYCQECLNTSTETRTPLLPRWASGVLPSAGASRRLQRRVWQIGMAAISNGPELSPSERHRNTWHAWANVSNRIHAASGLELDFLDDDPSMANFRRLERRASEERRELLQWEERLNSATRRMRGAGVASSRANAAAQTLSAPRATRGTGTRLNIASHQRSTSGMTREATVTHRSRRTTPSRESSTPASPEQAMAWDDLDRAQNILEPSTSGSRKRRAESPAEQAERQEPERKLKRPRTRAILDNAGSSSSSSSNQTPYRPTVQTSDEPSFLASLLREVESATGEDRFHWSPSVSVQEPATSPSNYHLSPATSPSPVSSTYHTPRASSLTPPPQSTRRVPSAQSISSSSRSRSPPPRRNDTSTPNLEIRHPRPRRALSISRPRSQETSPIRAAMPIEAKESINRIVKSALGPHWHTSRLTKDQYADINRDVSRKMYEIVADEWANVERDRCAWERVAENEVEAAVRGLAV</sequence>
<evidence type="ECO:0000256" key="1">
    <source>
        <dbReference type="ARBA" id="ARBA00022723"/>
    </source>
</evidence>
<dbReference type="PROSITE" id="PS01359">
    <property type="entry name" value="ZF_PHD_1"/>
    <property type="match status" value="1"/>
</dbReference>
<dbReference type="OrthoDB" id="8062037at2759"/>
<dbReference type="STRING" id="913774.A0A0C3HWB7"/>
<feature type="domain" description="RING-type" evidence="8">
    <location>
        <begin position="19"/>
        <end position="73"/>
    </location>
</feature>
<evidence type="ECO:0000256" key="3">
    <source>
        <dbReference type="ARBA" id="ARBA00022833"/>
    </source>
</evidence>
<dbReference type="InterPro" id="IPR019787">
    <property type="entry name" value="Znf_PHD-finger"/>
</dbReference>
<evidence type="ECO:0008006" key="11">
    <source>
        <dbReference type="Google" id="ProtNLM"/>
    </source>
</evidence>
<dbReference type="HOGENOM" id="CLU_026721_0_0_1"/>
<evidence type="ECO:0000256" key="6">
    <source>
        <dbReference type="SAM" id="MobiDB-lite"/>
    </source>
</evidence>
<name>A0A0C3HWB7_OIDMZ</name>
<feature type="compositionally biased region" description="Low complexity" evidence="6">
    <location>
        <begin position="498"/>
        <end position="513"/>
    </location>
</feature>
<dbReference type="Gene3D" id="3.30.40.10">
    <property type="entry name" value="Zinc/RING finger domain, C3HC4 (zinc finger)"/>
    <property type="match status" value="2"/>
</dbReference>
<feature type="domain" description="PHD-type" evidence="7">
    <location>
        <begin position="124"/>
        <end position="172"/>
    </location>
</feature>
<dbReference type="InParanoid" id="A0A0C3HWB7"/>
<dbReference type="Proteomes" id="UP000054321">
    <property type="component" value="Unassembled WGS sequence"/>
</dbReference>
<dbReference type="Pfam" id="PF00628">
    <property type="entry name" value="PHD"/>
    <property type="match status" value="1"/>
</dbReference>
<dbReference type="GO" id="GO:0008270">
    <property type="term" value="F:zinc ion binding"/>
    <property type="evidence" value="ECO:0007669"/>
    <property type="project" value="UniProtKB-KW"/>
</dbReference>
<feature type="region of interest" description="Disordered" evidence="6">
    <location>
        <begin position="286"/>
        <end position="429"/>
    </location>
</feature>
<feature type="coiled-coil region" evidence="5">
    <location>
        <begin position="256"/>
        <end position="283"/>
    </location>
</feature>
<evidence type="ECO:0000256" key="2">
    <source>
        <dbReference type="ARBA" id="ARBA00022771"/>
    </source>
</evidence>
<feature type="compositionally biased region" description="Low complexity" evidence="6">
    <location>
        <begin position="470"/>
        <end position="481"/>
    </location>
</feature>
<accession>A0A0C3HWB7</accession>
<dbReference type="PANTHER" id="PTHR12618">
    <property type="entry name" value="PHD AND RING FINGER DOMAIN-CONTAINING PROTEIN 1"/>
    <property type="match status" value="1"/>
</dbReference>
<dbReference type="InterPro" id="IPR019786">
    <property type="entry name" value="Zinc_finger_PHD-type_CS"/>
</dbReference>
<evidence type="ECO:0000256" key="4">
    <source>
        <dbReference type="PROSITE-ProRule" id="PRU00175"/>
    </source>
</evidence>
<dbReference type="PROSITE" id="PS50089">
    <property type="entry name" value="ZF_RING_2"/>
    <property type="match status" value="1"/>
</dbReference>
<proteinExistence type="predicted"/>
<dbReference type="InterPro" id="IPR001841">
    <property type="entry name" value="Znf_RING"/>
</dbReference>
<reference evidence="10" key="2">
    <citation type="submission" date="2015-01" db="EMBL/GenBank/DDBJ databases">
        <title>Evolutionary Origins and Diversification of the Mycorrhizal Mutualists.</title>
        <authorList>
            <consortium name="DOE Joint Genome Institute"/>
            <consortium name="Mycorrhizal Genomics Consortium"/>
            <person name="Kohler A."/>
            <person name="Kuo A."/>
            <person name="Nagy L.G."/>
            <person name="Floudas D."/>
            <person name="Copeland A."/>
            <person name="Barry K.W."/>
            <person name="Cichocki N."/>
            <person name="Veneault-Fourrey C."/>
            <person name="LaButti K."/>
            <person name="Lindquist E.A."/>
            <person name="Lipzen A."/>
            <person name="Lundell T."/>
            <person name="Morin E."/>
            <person name="Murat C."/>
            <person name="Riley R."/>
            <person name="Ohm R."/>
            <person name="Sun H."/>
            <person name="Tunlid A."/>
            <person name="Henrissat B."/>
            <person name="Grigoriev I.V."/>
            <person name="Hibbett D.S."/>
            <person name="Martin F."/>
        </authorList>
    </citation>
    <scope>NUCLEOTIDE SEQUENCE [LARGE SCALE GENOMIC DNA]</scope>
    <source>
        <strain evidence="10">Zn</strain>
    </source>
</reference>
<feature type="compositionally biased region" description="Polar residues" evidence="6">
    <location>
        <begin position="416"/>
        <end position="429"/>
    </location>
</feature>
<organism evidence="9 10">
    <name type="scientific">Oidiodendron maius (strain Zn)</name>
    <dbReference type="NCBI Taxonomy" id="913774"/>
    <lineage>
        <taxon>Eukaryota</taxon>
        <taxon>Fungi</taxon>
        <taxon>Dikarya</taxon>
        <taxon>Ascomycota</taxon>
        <taxon>Pezizomycotina</taxon>
        <taxon>Leotiomycetes</taxon>
        <taxon>Leotiomycetes incertae sedis</taxon>
        <taxon>Myxotrichaceae</taxon>
        <taxon>Oidiodendron</taxon>
    </lineage>
</organism>
<evidence type="ECO:0000313" key="10">
    <source>
        <dbReference type="Proteomes" id="UP000054321"/>
    </source>
</evidence>
<dbReference type="SUPFAM" id="SSF57850">
    <property type="entry name" value="RING/U-box"/>
    <property type="match status" value="1"/>
</dbReference>
<dbReference type="InterPro" id="IPR011011">
    <property type="entry name" value="Znf_FYVE_PHD"/>
</dbReference>
<feature type="compositionally biased region" description="Low complexity" evidence="6">
    <location>
        <begin position="286"/>
        <end position="298"/>
    </location>
</feature>
<feature type="compositionally biased region" description="Polar residues" evidence="6">
    <location>
        <begin position="309"/>
        <end position="326"/>
    </location>
</feature>
<feature type="compositionally biased region" description="Polar residues" evidence="6">
    <location>
        <begin position="453"/>
        <end position="468"/>
    </location>
</feature>
<evidence type="ECO:0000259" key="7">
    <source>
        <dbReference type="PROSITE" id="PS50016"/>
    </source>
</evidence>
<feature type="compositionally biased region" description="Basic and acidic residues" evidence="6">
    <location>
        <begin position="379"/>
        <end position="393"/>
    </location>
</feature>
<feature type="region of interest" description="Disordered" evidence="6">
    <location>
        <begin position="445"/>
        <end position="549"/>
    </location>
</feature>
<feature type="compositionally biased region" description="Low complexity" evidence="6">
    <location>
        <begin position="342"/>
        <end position="351"/>
    </location>
</feature>
<evidence type="ECO:0000313" key="9">
    <source>
        <dbReference type="EMBL" id="KIN07210.1"/>
    </source>
</evidence>
<evidence type="ECO:0000259" key="8">
    <source>
        <dbReference type="PROSITE" id="PS50089"/>
    </source>
</evidence>
<dbReference type="PROSITE" id="PS50016">
    <property type="entry name" value="ZF_PHD_2"/>
    <property type="match status" value="1"/>
</dbReference>
<keyword evidence="5" id="KW-0175">Coiled coil</keyword>
<keyword evidence="2 4" id="KW-0863">Zinc-finger</keyword>
<evidence type="ECO:0000256" key="5">
    <source>
        <dbReference type="SAM" id="Coils"/>
    </source>
</evidence>
<dbReference type="AlphaFoldDB" id="A0A0C3HWB7"/>
<reference evidence="9 10" key="1">
    <citation type="submission" date="2014-04" db="EMBL/GenBank/DDBJ databases">
        <authorList>
            <consortium name="DOE Joint Genome Institute"/>
            <person name="Kuo A."/>
            <person name="Martino E."/>
            <person name="Perotto S."/>
            <person name="Kohler A."/>
            <person name="Nagy L.G."/>
            <person name="Floudas D."/>
            <person name="Copeland A."/>
            <person name="Barry K.W."/>
            <person name="Cichocki N."/>
            <person name="Veneault-Fourrey C."/>
            <person name="LaButti K."/>
            <person name="Lindquist E.A."/>
            <person name="Lipzen A."/>
            <person name="Lundell T."/>
            <person name="Morin E."/>
            <person name="Murat C."/>
            <person name="Sun H."/>
            <person name="Tunlid A."/>
            <person name="Henrissat B."/>
            <person name="Grigoriev I.V."/>
            <person name="Hibbett D.S."/>
            <person name="Martin F."/>
            <person name="Nordberg H.P."/>
            <person name="Cantor M.N."/>
            <person name="Hua S.X."/>
        </authorList>
    </citation>
    <scope>NUCLEOTIDE SEQUENCE [LARGE SCALE GENOMIC DNA]</scope>
    <source>
        <strain evidence="9 10">Zn</strain>
    </source>
</reference>
<dbReference type="InterPro" id="IPR013083">
    <property type="entry name" value="Znf_RING/FYVE/PHD"/>
</dbReference>
<keyword evidence="3" id="KW-0862">Zinc</keyword>
<dbReference type="EMBL" id="KN832870">
    <property type="protein sequence ID" value="KIN07210.1"/>
    <property type="molecule type" value="Genomic_DNA"/>
</dbReference>
<dbReference type="InterPro" id="IPR047157">
    <property type="entry name" value="PHRF1/Atg35"/>
</dbReference>
<gene>
    <name evidence="9" type="ORF">OIDMADRAFT_47115</name>
</gene>